<dbReference type="AlphaFoldDB" id="A0A426YK24"/>
<evidence type="ECO:0000313" key="2">
    <source>
        <dbReference type="EMBL" id="RRT52084.1"/>
    </source>
</evidence>
<name>A0A426YK24_ENSVE</name>
<evidence type="ECO:0000256" key="1">
    <source>
        <dbReference type="SAM" id="MobiDB-lite"/>
    </source>
</evidence>
<feature type="region of interest" description="Disordered" evidence="1">
    <location>
        <begin position="1"/>
        <end position="22"/>
    </location>
</feature>
<accession>A0A426YK24</accession>
<organism evidence="2 3">
    <name type="scientific">Ensete ventricosum</name>
    <name type="common">Abyssinian banana</name>
    <name type="synonym">Musa ensete</name>
    <dbReference type="NCBI Taxonomy" id="4639"/>
    <lineage>
        <taxon>Eukaryota</taxon>
        <taxon>Viridiplantae</taxon>
        <taxon>Streptophyta</taxon>
        <taxon>Embryophyta</taxon>
        <taxon>Tracheophyta</taxon>
        <taxon>Spermatophyta</taxon>
        <taxon>Magnoliopsida</taxon>
        <taxon>Liliopsida</taxon>
        <taxon>Zingiberales</taxon>
        <taxon>Musaceae</taxon>
        <taxon>Ensete</taxon>
    </lineage>
</organism>
<proteinExistence type="predicted"/>
<protein>
    <submittedName>
        <fullName evidence="2">Uncharacterized protein</fullName>
    </submittedName>
</protein>
<sequence length="146" mass="15452">MRATAEEGATGSDGQQMGWIEGHDWQRKKRIAVGSDKGVSTAADEGHQKSWGGEVGKKQGRKMAAEKEAVGEQGAVVVGGSSDNAVVCSHGLGLWQEDCALQWEMTGATVMVEEAAVVGLSSQLRKRTTTTRSSAGTEMTVRDRCV</sequence>
<comment type="caution">
    <text evidence="2">The sequence shown here is derived from an EMBL/GenBank/DDBJ whole genome shotgun (WGS) entry which is preliminary data.</text>
</comment>
<evidence type="ECO:0000313" key="3">
    <source>
        <dbReference type="Proteomes" id="UP000287651"/>
    </source>
</evidence>
<gene>
    <name evidence="2" type="ORF">B296_00050690</name>
</gene>
<feature type="region of interest" description="Disordered" evidence="1">
    <location>
        <begin position="36"/>
        <end position="59"/>
    </location>
</feature>
<reference evidence="2 3" key="1">
    <citation type="journal article" date="2014" name="Agronomy (Basel)">
        <title>A Draft Genome Sequence for Ensete ventricosum, the Drought-Tolerant Tree Against Hunger.</title>
        <authorList>
            <person name="Harrison J."/>
            <person name="Moore K.A."/>
            <person name="Paszkiewicz K."/>
            <person name="Jones T."/>
            <person name="Grant M."/>
            <person name="Ambacheew D."/>
            <person name="Muzemil S."/>
            <person name="Studholme D.J."/>
        </authorList>
    </citation>
    <scope>NUCLEOTIDE SEQUENCE [LARGE SCALE GENOMIC DNA]</scope>
</reference>
<dbReference type="EMBL" id="AMZH03011869">
    <property type="protein sequence ID" value="RRT52084.1"/>
    <property type="molecule type" value="Genomic_DNA"/>
</dbReference>
<dbReference type="Proteomes" id="UP000287651">
    <property type="component" value="Unassembled WGS sequence"/>
</dbReference>